<dbReference type="KEGG" id="dma:DMR_03820"/>
<dbReference type="PANTHER" id="PTHR30329:SF21">
    <property type="entry name" value="LIPOPROTEIN YIAD-RELATED"/>
    <property type="match status" value="1"/>
</dbReference>
<evidence type="ECO:0000313" key="6">
    <source>
        <dbReference type="EMBL" id="BAH73873.1"/>
    </source>
</evidence>
<proteinExistence type="predicted"/>
<evidence type="ECO:0000259" key="5">
    <source>
        <dbReference type="PROSITE" id="PS51123"/>
    </source>
</evidence>
<keyword evidence="2" id="KW-0175">Coiled coil</keyword>
<organism evidence="6 7">
    <name type="scientific">Solidesulfovibrio magneticus (strain ATCC 700980 / DSM 13731 / RS-1)</name>
    <name type="common">Desulfovibrio magneticus</name>
    <dbReference type="NCBI Taxonomy" id="573370"/>
    <lineage>
        <taxon>Bacteria</taxon>
        <taxon>Pseudomonadati</taxon>
        <taxon>Thermodesulfobacteriota</taxon>
        <taxon>Desulfovibrionia</taxon>
        <taxon>Desulfovibrionales</taxon>
        <taxon>Desulfovibrionaceae</taxon>
        <taxon>Solidesulfovibrio</taxon>
    </lineage>
</organism>
<keyword evidence="4" id="KW-1133">Transmembrane helix</keyword>
<dbReference type="Gene3D" id="3.30.1330.60">
    <property type="entry name" value="OmpA-like domain"/>
    <property type="match status" value="1"/>
</dbReference>
<gene>
    <name evidence="6" type="ordered locus">DMR_03820</name>
</gene>
<dbReference type="eggNOG" id="COG1360">
    <property type="taxonomic scope" value="Bacteria"/>
</dbReference>
<evidence type="ECO:0000256" key="1">
    <source>
        <dbReference type="PROSITE-ProRule" id="PRU00473"/>
    </source>
</evidence>
<dbReference type="PROSITE" id="PS51123">
    <property type="entry name" value="OMPA_2"/>
    <property type="match status" value="1"/>
</dbReference>
<name>C4XHA5_SOLM1</name>
<dbReference type="CDD" id="cd07185">
    <property type="entry name" value="OmpA_C-like"/>
    <property type="match status" value="1"/>
</dbReference>
<dbReference type="InterPro" id="IPR006665">
    <property type="entry name" value="OmpA-like"/>
</dbReference>
<accession>C4XHA5</accession>
<dbReference type="Pfam" id="PF00691">
    <property type="entry name" value="OmpA"/>
    <property type="match status" value="1"/>
</dbReference>
<feature type="compositionally biased region" description="Low complexity" evidence="3">
    <location>
        <begin position="385"/>
        <end position="396"/>
    </location>
</feature>
<feature type="compositionally biased region" description="Pro residues" evidence="3">
    <location>
        <begin position="407"/>
        <end position="424"/>
    </location>
</feature>
<feature type="region of interest" description="Disordered" evidence="3">
    <location>
        <begin position="233"/>
        <end position="424"/>
    </location>
</feature>
<dbReference type="HOGENOM" id="CLU_053299_0_0_7"/>
<feature type="compositionally biased region" description="Low complexity" evidence="3">
    <location>
        <begin position="249"/>
        <end position="304"/>
    </location>
</feature>
<dbReference type="SUPFAM" id="SSF103088">
    <property type="entry name" value="OmpA-like"/>
    <property type="match status" value="1"/>
</dbReference>
<dbReference type="EMBL" id="AP010904">
    <property type="protein sequence ID" value="BAH73873.1"/>
    <property type="molecule type" value="Genomic_DNA"/>
</dbReference>
<keyword evidence="1 4" id="KW-0472">Membrane</keyword>
<feature type="coiled-coil region" evidence="2">
    <location>
        <begin position="48"/>
        <end position="89"/>
    </location>
</feature>
<dbReference type="PANTHER" id="PTHR30329">
    <property type="entry name" value="STATOR ELEMENT OF FLAGELLAR MOTOR COMPLEX"/>
    <property type="match status" value="1"/>
</dbReference>
<feature type="compositionally biased region" description="Low complexity" evidence="3">
    <location>
        <begin position="328"/>
        <end position="352"/>
    </location>
</feature>
<dbReference type="InterPro" id="IPR050330">
    <property type="entry name" value="Bact_OuterMem_StrucFunc"/>
</dbReference>
<dbReference type="InterPro" id="IPR036737">
    <property type="entry name" value="OmpA-like_sf"/>
</dbReference>
<protein>
    <recommendedName>
        <fullName evidence="5">OmpA-like domain-containing protein</fullName>
    </recommendedName>
</protein>
<dbReference type="STRING" id="573370.DMR_03820"/>
<feature type="domain" description="OmpA-like" evidence="5">
    <location>
        <begin position="105"/>
        <end position="227"/>
    </location>
</feature>
<dbReference type="Proteomes" id="UP000009071">
    <property type="component" value="Chromosome"/>
</dbReference>
<keyword evidence="4" id="KW-0812">Transmembrane</keyword>
<evidence type="ECO:0000256" key="3">
    <source>
        <dbReference type="SAM" id="MobiDB-lite"/>
    </source>
</evidence>
<sequence length="424" mass="43284">MSARRVREKVMRGRLLKIFMVILVLVPVGLTAYLANSLYHRKGVPQALENLTRQLFQSKEEEKKAEKRAQDLERKTEELQTAYDALVADLRGEVDSRQIRVRQFREKLEINFVDKILFPSGSAEISPRGRDILTRVGAVLAKVKDKSIYVVGHTDNVPIHSALFPSNWELSASRAASVIRHLSESGGLAPERFTAMGRAFYQPVASNATPEGRQENRRVDIIVADVPLLAGETGSQSMRGTVSGGAAGTAGAPAAAGAPGTPGTSDVGATASGSESGSAAAPAGPETAPPADGGAPAAAGPDASKPLRETAPPAGQTVAPPEPADRTPASPQDQAKAAAQDAAAKAAGSEAAPAKDDGQTASSEAAPAKSEDAKAAPEGAPPAAGPAKPGGASPSATSEPSSGNAPDLPPPLPDKPAPAGPSGS</sequence>
<evidence type="ECO:0000256" key="4">
    <source>
        <dbReference type="SAM" id="Phobius"/>
    </source>
</evidence>
<dbReference type="GO" id="GO:0016020">
    <property type="term" value="C:membrane"/>
    <property type="evidence" value="ECO:0007669"/>
    <property type="project" value="UniProtKB-UniRule"/>
</dbReference>
<evidence type="ECO:0000313" key="7">
    <source>
        <dbReference type="Proteomes" id="UP000009071"/>
    </source>
</evidence>
<reference evidence="6 7" key="1">
    <citation type="journal article" date="2009" name="Genome Res.">
        <title>Whole genome sequence of Desulfovibrio magneticus strain RS-1 revealed common gene clusters in magnetotactic bacteria.</title>
        <authorList>
            <person name="Nakazawa H."/>
            <person name="Arakaki A."/>
            <person name="Narita-Yamada S."/>
            <person name="Yashiro I."/>
            <person name="Jinno K."/>
            <person name="Aoki N."/>
            <person name="Tsuruyama A."/>
            <person name="Okamura Y."/>
            <person name="Tanikawa S."/>
            <person name="Fujita N."/>
            <person name="Takeyama H."/>
            <person name="Matsunaga T."/>
        </authorList>
    </citation>
    <scope>NUCLEOTIDE SEQUENCE [LARGE SCALE GENOMIC DNA]</scope>
    <source>
        <strain evidence="7">ATCC 700980 / DSM 13731 / RS-1</strain>
    </source>
</reference>
<feature type="transmembrane region" description="Helical" evidence="4">
    <location>
        <begin position="15"/>
        <end position="35"/>
    </location>
</feature>
<keyword evidence="7" id="KW-1185">Reference proteome</keyword>
<evidence type="ECO:0000256" key="2">
    <source>
        <dbReference type="SAM" id="Coils"/>
    </source>
</evidence>
<dbReference type="AlphaFoldDB" id="C4XHA5"/>